<dbReference type="Proteomes" id="UP001056201">
    <property type="component" value="Chromosome 1"/>
</dbReference>
<dbReference type="Pfam" id="PF00072">
    <property type="entry name" value="Response_reg"/>
    <property type="match status" value="1"/>
</dbReference>
<evidence type="ECO:0000259" key="3">
    <source>
        <dbReference type="PROSITE" id="PS50110"/>
    </source>
</evidence>
<keyword evidence="1 2" id="KW-0597">Phosphoprotein</keyword>
<dbReference type="PANTHER" id="PTHR44591">
    <property type="entry name" value="STRESS RESPONSE REGULATOR PROTEIN 1"/>
    <property type="match status" value="1"/>
</dbReference>
<protein>
    <submittedName>
        <fullName evidence="4">Response regulator</fullName>
    </submittedName>
</protein>
<evidence type="ECO:0000256" key="1">
    <source>
        <dbReference type="ARBA" id="ARBA00022553"/>
    </source>
</evidence>
<feature type="modified residue" description="4-aspartylphosphate" evidence="2">
    <location>
        <position position="67"/>
    </location>
</feature>
<dbReference type="Gene3D" id="3.40.50.2300">
    <property type="match status" value="1"/>
</dbReference>
<feature type="domain" description="Response regulatory" evidence="3">
    <location>
        <begin position="18"/>
        <end position="133"/>
    </location>
</feature>
<dbReference type="PROSITE" id="PS50110">
    <property type="entry name" value="RESPONSE_REGULATORY"/>
    <property type="match status" value="1"/>
</dbReference>
<evidence type="ECO:0000256" key="2">
    <source>
        <dbReference type="PROSITE-ProRule" id="PRU00169"/>
    </source>
</evidence>
<dbReference type="InterPro" id="IPR001789">
    <property type="entry name" value="Sig_transdc_resp-reg_receiver"/>
</dbReference>
<evidence type="ECO:0000313" key="4">
    <source>
        <dbReference type="EMBL" id="URI05838.1"/>
    </source>
</evidence>
<sequence>MRQAEAPPHPPGGLQGAHVLLVDDCADALMPMAALLEMCGAQVDTADNGFTALERLRQAHFDVLVSDLRMPGMSGVELVRAMRADRELDQPLAIAYTGFTAMATRDVVEAGFDAVLTKPLGIDQLEATIQRLQARPRPTKA</sequence>
<accession>A0ABY4S2D8</accession>
<dbReference type="SMART" id="SM00448">
    <property type="entry name" value="REC"/>
    <property type="match status" value="1"/>
</dbReference>
<keyword evidence="5" id="KW-1185">Reference proteome</keyword>
<dbReference type="PANTHER" id="PTHR44591:SF3">
    <property type="entry name" value="RESPONSE REGULATORY DOMAIN-CONTAINING PROTEIN"/>
    <property type="match status" value="1"/>
</dbReference>
<organism evidence="4 5">
    <name type="scientific">Aquincola tertiaricarbonis</name>
    <dbReference type="NCBI Taxonomy" id="391953"/>
    <lineage>
        <taxon>Bacteria</taxon>
        <taxon>Pseudomonadati</taxon>
        <taxon>Pseudomonadota</taxon>
        <taxon>Betaproteobacteria</taxon>
        <taxon>Burkholderiales</taxon>
        <taxon>Sphaerotilaceae</taxon>
        <taxon>Aquincola</taxon>
    </lineage>
</organism>
<gene>
    <name evidence="4" type="ORF">MW290_07740</name>
</gene>
<dbReference type="RefSeq" id="WP_250194103.1">
    <property type="nucleotide sequence ID" value="NZ_CP097635.1"/>
</dbReference>
<reference evidence="4" key="1">
    <citation type="submission" date="2022-05" db="EMBL/GenBank/DDBJ databases">
        <title>An RpoN-dependent PEP-CTERM gene is involved in floc formation of an Aquincola tertiaricarbonis strain.</title>
        <authorList>
            <person name="Qiu D."/>
            <person name="Xia M."/>
        </authorList>
    </citation>
    <scope>NUCLEOTIDE SEQUENCE</scope>
    <source>
        <strain evidence="4">RN12</strain>
    </source>
</reference>
<dbReference type="SUPFAM" id="SSF52172">
    <property type="entry name" value="CheY-like"/>
    <property type="match status" value="1"/>
</dbReference>
<name>A0ABY4S2D8_AQUTE</name>
<dbReference type="InterPro" id="IPR011006">
    <property type="entry name" value="CheY-like_superfamily"/>
</dbReference>
<dbReference type="EMBL" id="CP097635">
    <property type="protein sequence ID" value="URI05838.1"/>
    <property type="molecule type" value="Genomic_DNA"/>
</dbReference>
<evidence type="ECO:0000313" key="5">
    <source>
        <dbReference type="Proteomes" id="UP001056201"/>
    </source>
</evidence>
<dbReference type="InterPro" id="IPR050595">
    <property type="entry name" value="Bact_response_regulator"/>
</dbReference>
<proteinExistence type="predicted"/>